<comment type="caution">
    <text evidence="2">The sequence shown here is derived from an EMBL/GenBank/DDBJ whole genome shotgun (WGS) entry which is preliminary data.</text>
</comment>
<feature type="transmembrane region" description="Helical" evidence="1">
    <location>
        <begin position="35"/>
        <end position="52"/>
    </location>
</feature>
<feature type="transmembrane region" description="Helical" evidence="1">
    <location>
        <begin position="284"/>
        <end position="305"/>
    </location>
</feature>
<feature type="transmembrane region" description="Helical" evidence="1">
    <location>
        <begin position="167"/>
        <end position="186"/>
    </location>
</feature>
<feature type="transmembrane region" description="Helical" evidence="1">
    <location>
        <begin position="102"/>
        <end position="125"/>
    </location>
</feature>
<dbReference type="EMBL" id="JBHRSX010000093">
    <property type="protein sequence ID" value="MFC3203477.1"/>
    <property type="molecule type" value="Genomic_DNA"/>
</dbReference>
<dbReference type="RefSeq" id="WP_123324657.1">
    <property type="nucleotide sequence ID" value="NZ_JBHRSX010000093.1"/>
</dbReference>
<feature type="transmembrane region" description="Helical" evidence="1">
    <location>
        <begin position="355"/>
        <end position="372"/>
    </location>
</feature>
<feature type="transmembrane region" description="Helical" evidence="1">
    <location>
        <begin position="326"/>
        <end position="343"/>
    </location>
</feature>
<keyword evidence="1" id="KW-0472">Membrane</keyword>
<feature type="transmembrane region" description="Helical" evidence="1">
    <location>
        <begin position="6"/>
        <end position="23"/>
    </location>
</feature>
<reference evidence="3" key="1">
    <citation type="journal article" date="2019" name="Int. J. Syst. Evol. Microbiol.">
        <title>The Global Catalogue of Microorganisms (GCM) 10K type strain sequencing project: providing services to taxonomists for standard genome sequencing and annotation.</title>
        <authorList>
            <consortium name="The Broad Institute Genomics Platform"/>
            <consortium name="The Broad Institute Genome Sequencing Center for Infectious Disease"/>
            <person name="Wu L."/>
            <person name="Ma J."/>
        </authorList>
    </citation>
    <scope>NUCLEOTIDE SEQUENCE [LARGE SCALE GENOMIC DNA]</scope>
    <source>
        <strain evidence="3">KCTC 52449</strain>
    </source>
</reference>
<feature type="transmembrane region" description="Helical" evidence="1">
    <location>
        <begin position="243"/>
        <end position="264"/>
    </location>
</feature>
<feature type="transmembrane region" description="Helical" evidence="1">
    <location>
        <begin position="137"/>
        <end position="155"/>
    </location>
</feature>
<feature type="transmembrane region" description="Helical" evidence="1">
    <location>
        <begin position="384"/>
        <end position="402"/>
    </location>
</feature>
<organism evidence="2 3">
    <name type="scientific">Alteromonas oceani</name>
    <dbReference type="NCBI Taxonomy" id="2071609"/>
    <lineage>
        <taxon>Bacteria</taxon>
        <taxon>Pseudomonadati</taxon>
        <taxon>Pseudomonadota</taxon>
        <taxon>Gammaproteobacteria</taxon>
        <taxon>Alteromonadales</taxon>
        <taxon>Alteromonadaceae</taxon>
        <taxon>Alteromonas/Salinimonas group</taxon>
        <taxon>Alteromonas</taxon>
    </lineage>
</organism>
<gene>
    <name evidence="2" type="ORF">ACFOEW_16835</name>
</gene>
<proteinExistence type="predicted"/>
<accession>A0ABV7K2B5</accession>
<evidence type="ECO:0008006" key="4">
    <source>
        <dbReference type="Google" id="ProtNLM"/>
    </source>
</evidence>
<name>A0ABV7K2B5_9ALTE</name>
<sequence length="407" mass="44562">MITNSIALATSLLVAIVLFLPRLRQSVQWRATVTPLASIIGSGFLIIAPLLHSVMGKWALLGIILLSILAYTLGSVIRFNIRHAEPELARNPHGSIATLEKASQWALGAAYAISVAFYISLFAAFVFDRLAIADTTLIKLFTSGLLVIIMLVAWLRGARGLETIELFAVTIKLAIIVGVLVALATYDIQVQSAWFKHEAIQSLSHFETLSMLAGMLMVTQGFETTRFMGSNYNAEQRIKAGRYAQWIAIFLYAVFIGLTCPIFLDFPITELNETTISYTLGQAIWVLPILLLVAATASQLSAALADTIGGGGLLKELFHLPISPQFYYVLVIAIAGILVWSSNVFEIINLASKGFALYYLIQTLIAFKLVLLRPKEQRFKSLQLLGLCAIVVSLSFVIGWSIPAQHS</sequence>
<dbReference type="Gene3D" id="1.20.1740.10">
    <property type="entry name" value="Amino acid/polyamine transporter I"/>
    <property type="match status" value="1"/>
</dbReference>
<evidence type="ECO:0000313" key="3">
    <source>
        <dbReference type="Proteomes" id="UP001595477"/>
    </source>
</evidence>
<evidence type="ECO:0000313" key="2">
    <source>
        <dbReference type="EMBL" id="MFC3203477.1"/>
    </source>
</evidence>
<evidence type="ECO:0000256" key="1">
    <source>
        <dbReference type="SAM" id="Phobius"/>
    </source>
</evidence>
<keyword evidence="1" id="KW-1133">Transmembrane helix</keyword>
<keyword evidence="3" id="KW-1185">Reference proteome</keyword>
<protein>
    <recommendedName>
        <fullName evidence="4">Amino acid permease</fullName>
    </recommendedName>
</protein>
<feature type="transmembrane region" description="Helical" evidence="1">
    <location>
        <begin position="58"/>
        <end position="81"/>
    </location>
</feature>
<dbReference type="Proteomes" id="UP001595477">
    <property type="component" value="Unassembled WGS sequence"/>
</dbReference>
<keyword evidence="1" id="KW-0812">Transmembrane</keyword>
<feature type="transmembrane region" description="Helical" evidence="1">
    <location>
        <begin position="206"/>
        <end position="222"/>
    </location>
</feature>